<dbReference type="PROSITE" id="PS50011">
    <property type="entry name" value="PROTEIN_KINASE_DOM"/>
    <property type="match status" value="1"/>
</dbReference>
<dbReference type="PANTHER" id="PTHR44329">
    <property type="entry name" value="SERINE/THREONINE-PROTEIN KINASE TNNI3K-RELATED"/>
    <property type="match status" value="1"/>
</dbReference>
<dbReference type="Gene3D" id="3.30.200.20">
    <property type="entry name" value="Phosphorylase Kinase, domain 1"/>
    <property type="match status" value="1"/>
</dbReference>
<feature type="region of interest" description="Disordered" evidence="4">
    <location>
        <begin position="390"/>
        <end position="409"/>
    </location>
</feature>
<dbReference type="PANTHER" id="PTHR44329:SF298">
    <property type="entry name" value="MIXED LINEAGE KINASE DOMAIN-LIKE PROTEIN"/>
    <property type="match status" value="1"/>
</dbReference>
<dbReference type="InterPro" id="IPR036859">
    <property type="entry name" value="CAP-Gly_dom_sf"/>
</dbReference>
<evidence type="ECO:0000256" key="2">
    <source>
        <dbReference type="ARBA" id="ARBA00022840"/>
    </source>
</evidence>
<dbReference type="GO" id="GO:0005524">
    <property type="term" value="F:ATP binding"/>
    <property type="evidence" value="ECO:0007669"/>
    <property type="project" value="UniProtKB-UniRule"/>
</dbReference>
<dbReference type="EMBL" id="LSMT01001962">
    <property type="protein sequence ID" value="PFX11731.1"/>
    <property type="molecule type" value="Genomic_DNA"/>
</dbReference>
<keyword evidence="1 3" id="KW-0547">Nucleotide-binding</keyword>
<dbReference type="SUPFAM" id="SSF56112">
    <property type="entry name" value="Protein kinase-like (PK-like)"/>
    <property type="match status" value="1"/>
</dbReference>
<dbReference type="OrthoDB" id="6287070at2759"/>
<keyword evidence="8" id="KW-1185">Reference proteome</keyword>
<dbReference type="GO" id="GO:0004672">
    <property type="term" value="F:protein kinase activity"/>
    <property type="evidence" value="ECO:0007669"/>
    <property type="project" value="InterPro"/>
</dbReference>
<evidence type="ECO:0000259" key="5">
    <source>
        <dbReference type="PROSITE" id="PS50011"/>
    </source>
</evidence>
<dbReference type="InterPro" id="IPR011009">
    <property type="entry name" value="Kinase-like_dom_sf"/>
</dbReference>
<name>A0A2B4R258_STYPI</name>
<feature type="region of interest" description="Disordered" evidence="4">
    <location>
        <begin position="366"/>
        <end position="385"/>
    </location>
</feature>
<dbReference type="PROSITE" id="PS00107">
    <property type="entry name" value="PROTEIN_KINASE_ATP"/>
    <property type="match status" value="1"/>
</dbReference>
<dbReference type="Gene3D" id="1.20.5.170">
    <property type="match status" value="1"/>
</dbReference>
<proteinExistence type="predicted"/>
<feature type="domain" description="Protein kinase" evidence="5">
    <location>
        <begin position="645"/>
        <end position="851"/>
    </location>
</feature>
<dbReference type="PROSITE" id="PS50245">
    <property type="entry name" value="CAP_GLY_2"/>
    <property type="match status" value="1"/>
</dbReference>
<dbReference type="Gene3D" id="1.10.510.10">
    <property type="entry name" value="Transferase(Phosphotransferase) domain 1"/>
    <property type="match status" value="1"/>
</dbReference>
<keyword evidence="7" id="KW-0808">Transferase</keyword>
<dbReference type="SUPFAM" id="SSF74924">
    <property type="entry name" value="Cap-Gly domain"/>
    <property type="match status" value="1"/>
</dbReference>
<feature type="domain" description="CAP-Gly" evidence="6">
    <location>
        <begin position="115"/>
        <end position="159"/>
    </location>
</feature>
<comment type="caution">
    <text evidence="7">The sequence shown here is derived from an EMBL/GenBank/DDBJ whole genome shotgun (WGS) entry which is preliminary data.</text>
</comment>
<dbReference type="GO" id="GO:0097527">
    <property type="term" value="P:necroptotic signaling pathway"/>
    <property type="evidence" value="ECO:0007669"/>
    <property type="project" value="TreeGrafter"/>
</dbReference>
<dbReference type="AlphaFoldDB" id="A0A2B4R258"/>
<feature type="compositionally biased region" description="Basic and acidic residues" evidence="4">
    <location>
        <begin position="372"/>
        <end position="385"/>
    </location>
</feature>
<sequence length="851" mass="96905">MHGFFTVKVKSSCLCSRREMEEHGIKYILLCDRVGLTPKSTRIQVLRGELLEGVPLAEQPTDSTRVAVVGIGRRYQTFQDRKRLPFGRQLVPGSAVFVEIRGTIKAVGGVVEYIGELPPRLRTWFGVELIRNPGEGTCNGTFGDKQYFICSPEFGVFVGLDKLTPREDEDDLKSHELASKDENVHVQLEELYDYIGEEKDSSEDTYVFLRLELDEIVVTRRDHAACLPLKAVIPEKDLDDFPKQGTGQEAQEELERIHEEELNALPLLLGFVKVPAGTGKEFVMRLRRTDSMIPGEGELIMAAGGPLSEFECKNLPSHQVDDVIMHDEERTDRAEVPYFKDDHFECFPPDDYVQVERRIEAQVTIAQGQLPEKQDQSEKSETQISRMEEQLTNTQGQLQEKHDQLEKSEAQVRRMEEQLTNAQGQLQEKHDQLENSEALLSRMEEQLTYARGQLQGKHDQLENSEAQVRRMEEQLTNAQVKLQEKHDQSVHSEAQVSRIEERLTNAQGQLQEKHNQLENSEALVRRMEEQLTNIQGQLQEKHDLLENSEALVRRMEEQLTNLQRQLVQVREVTQQLTNDQGQSQEKDEEIAISQNQLTILERRLREKNQDVIEVETSFLTAQQLAISEPQRQESPDWVLSRDQVEVTKKCLGSGGWASVMEGRYCGCAVAVKQIHNLIISPYSRGLFEREMDIASRCRHPCLLQFIRATNDEESPLFVTKLMETSLRALIEQRSLARQPLSATEVSAFSLDVARALNYLHQKRPSSIIHRDISSAKVSDYGTANFKKKTMTPAPGAAIYSAPEALTRNQTVKVDVFSFGVLCEMSIQKMPDPNKRKQQVASVTNPLIRALI</sequence>
<keyword evidence="2 3" id="KW-0067">ATP-binding</keyword>
<feature type="binding site" evidence="3">
    <location>
        <position position="672"/>
    </location>
    <ligand>
        <name>ATP</name>
        <dbReference type="ChEBI" id="CHEBI:30616"/>
    </ligand>
</feature>
<dbReference type="Pfam" id="PF01302">
    <property type="entry name" value="CAP_GLY"/>
    <property type="match status" value="1"/>
</dbReference>
<dbReference type="InterPro" id="IPR000719">
    <property type="entry name" value="Prot_kinase_dom"/>
</dbReference>
<evidence type="ECO:0000256" key="1">
    <source>
        <dbReference type="ARBA" id="ARBA00022741"/>
    </source>
</evidence>
<dbReference type="Proteomes" id="UP000225706">
    <property type="component" value="Unassembled WGS sequence"/>
</dbReference>
<dbReference type="SUPFAM" id="SSF90257">
    <property type="entry name" value="Myosin rod fragments"/>
    <property type="match status" value="1"/>
</dbReference>
<evidence type="ECO:0000256" key="3">
    <source>
        <dbReference type="PROSITE-ProRule" id="PRU10141"/>
    </source>
</evidence>
<evidence type="ECO:0000256" key="4">
    <source>
        <dbReference type="SAM" id="MobiDB-lite"/>
    </source>
</evidence>
<feature type="compositionally biased region" description="Basic and acidic residues" evidence="4">
    <location>
        <begin position="399"/>
        <end position="409"/>
    </location>
</feature>
<gene>
    <name evidence="7" type="ORF">AWC38_SpisGene24436</name>
</gene>
<dbReference type="InterPro" id="IPR051681">
    <property type="entry name" value="Ser/Thr_Kinases-Pseudokinases"/>
</dbReference>
<dbReference type="SMART" id="SM01052">
    <property type="entry name" value="CAP_GLY"/>
    <property type="match status" value="1"/>
</dbReference>
<evidence type="ECO:0000313" key="7">
    <source>
        <dbReference type="EMBL" id="PFX11731.1"/>
    </source>
</evidence>
<evidence type="ECO:0000259" key="6">
    <source>
        <dbReference type="PROSITE" id="PS50245"/>
    </source>
</evidence>
<dbReference type="InterPro" id="IPR000938">
    <property type="entry name" value="CAP-Gly_domain"/>
</dbReference>
<accession>A0A2B4R258</accession>
<keyword evidence="7" id="KW-0418">Kinase</keyword>
<evidence type="ECO:0000313" key="8">
    <source>
        <dbReference type="Proteomes" id="UP000225706"/>
    </source>
</evidence>
<organism evidence="7 8">
    <name type="scientific">Stylophora pistillata</name>
    <name type="common">Smooth cauliflower coral</name>
    <dbReference type="NCBI Taxonomy" id="50429"/>
    <lineage>
        <taxon>Eukaryota</taxon>
        <taxon>Metazoa</taxon>
        <taxon>Cnidaria</taxon>
        <taxon>Anthozoa</taxon>
        <taxon>Hexacorallia</taxon>
        <taxon>Scleractinia</taxon>
        <taxon>Astrocoeniina</taxon>
        <taxon>Pocilloporidae</taxon>
        <taxon>Stylophora</taxon>
    </lineage>
</organism>
<protein>
    <submittedName>
        <fullName evidence="7">Putative serine/threonine-protein kinase</fullName>
    </submittedName>
</protein>
<dbReference type="InterPro" id="IPR017441">
    <property type="entry name" value="Protein_kinase_ATP_BS"/>
</dbReference>
<dbReference type="Pfam" id="PF00069">
    <property type="entry name" value="Pkinase"/>
    <property type="match status" value="1"/>
</dbReference>
<dbReference type="Gene3D" id="2.30.30.190">
    <property type="entry name" value="CAP Gly-rich-like domain"/>
    <property type="match status" value="1"/>
</dbReference>
<reference evidence="8" key="1">
    <citation type="journal article" date="2017" name="bioRxiv">
        <title>Comparative analysis of the genomes of Stylophora pistillata and Acropora digitifera provides evidence for extensive differences between species of corals.</title>
        <authorList>
            <person name="Voolstra C.R."/>
            <person name="Li Y."/>
            <person name="Liew Y.J."/>
            <person name="Baumgarten S."/>
            <person name="Zoccola D."/>
            <person name="Flot J.-F."/>
            <person name="Tambutte S."/>
            <person name="Allemand D."/>
            <person name="Aranda M."/>
        </authorList>
    </citation>
    <scope>NUCLEOTIDE SEQUENCE [LARGE SCALE GENOMIC DNA]</scope>
</reference>